<evidence type="ECO:0000313" key="2">
    <source>
        <dbReference type="EMBL" id="MBP2180002.1"/>
    </source>
</evidence>
<feature type="transmembrane region" description="Helical" evidence="1">
    <location>
        <begin position="141"/>
        <end position="162"/>
    </location>
</feature>
<proteinExistence type="predicted"/>
<keyword evidence="1" id="KW-1133">Transmembrane helix</keyword>
<comment type="caution">
    <text evidence="2">The sequence shown here is derived from an EMBL/GenBank/DDBJ whole genome shotgun (WGS) entry which is preliminary data.</text>
</comment>
<feature type="transmembrane region" description="Helical" evidence="1">
    <location>
        <begin position="105"/>
        <end position="129"/>
    </location>
</feature>
<organism evidence="2 3">
    <name type="scientific">Amycolatopsis magusensis</name>
    <dbReference type="NCBI Taxonomy" id="882444"/>
    <lineage>
        <taxon>Bacteria</taxon>
        <taxon>Bacillati</taxon>
        <taxon>Actinomycetota</taxon>
        <taxon>Actinomycetes</taxon>
        <taxon>Pseudonocardiales</taxon>
        <taxon>Pseudonocardiaceae</taxon>
        <taxon>Amycolatopsis</taxon>
    </lineage>
</organism>
<keyword evidence="1" id="KW-0812">Transmembrane</keyword>
<feature type="transmembrane region" description="Helical" evidence="1">
    <location>
        <begin position="357"/>
        <end position="375"/>
    </location>
</feature>
<feature type="transmembrane region" description="Helical" evidence="1">
    <location>
        <begin position="48"/>
        <end position="68"/>
    </location>
</feature>
<reference evidence="2 3" key="1">
    <citation type="submission" date="2021-03" db="EMBL/GenBank/DDBJ databases">
        <title>Sequencing the genomes of 1000 actinobacteria strains.</title>
        <authorList>
            <person name="Klenk H.-P."/>
        </authorList>
    </citation>
    <scope>NUCLEOTIDE SEQUENCE [LARGE SCALE GENOMIC DNA]</scope>
    <source>
        <strain evidence="2 3">DSM 45510</strain>
    </source>
</reference>
<feature type="transmembrane region" description="Helical" evidence="1">
    <location>
        <begin position="241"/>
        <end position="261"/>
    </location>
</feature>
<name>A0ABS4PKP4_9PSEU</name>
<feature type="transmembrane region" description="Helical" evidence="1">
    <location>
        <begin position="168"/>
        <end position="186"/>
    </location>
</feature>
<dbReference type="Proteomes" id="UP000741013">
    <property type="component" value="Unassembled WGS sequence"/>
</dbReference>
<keyword evidence="3" id="KW-1185">Reference proteome</keyword>
<dbReference type="InterPro" id="IPR036259">
    <property type="entry name" value="MFS_trans_sf"/>
</dbReference>
<dbReference type="InterPro" id="IPR011701">
    <property type="entry name" value="MFS"/>
</dbReference>
<dbReference type="SUPFAM" id="SSF103473">
    <property type="entry name" value="MFS general substrate transporter"/>
    <property type="match status" value="1"/>
</dbReference>
<gene>
    <name evidence="2" type="ORF">JOM49_001528</name>
</gene>
<protein>
    <submittedName>
        <fullName evidence="2">MFS family permease</fullName>
    </submittedName>
</protein>
<feature type="transmembrane region" description="Helical" evidence="1">
    <location>
        <begin position="297"/>
        <end position="320"/>
    </location>
</feature>
<dbReference type="PANTHER" id="PTHR23542">
    <property type="match status" value="1"/>
</dbReference>
<dbReference type="Gene3D" id="1.20.1250.20">
    <property type="entry name" value="MFS general substrate transporter like domains"/>
    <property type="match status" value="1"/>
</dbReference>
<keyword evidence="1" id="KW-0472">Membrane</keyword>
<dbReference type="RefSeq" id="WP_209663636.1">
    <property type="nucleotide sequence ID" value="NZ_JAGGMS010000001.1"/>
</dbReference>
<feature type="transmembrane region" description="Helical" evidence="1">
    <location>
        <begin position="332"/>
        <end position="351"/>
    </location>
</feature>
<dbReference type="PANTHER" id="PTHR23542:SF1">
    <property type="entry name" value="MAJOR FACILITATOR SUPERFAMILY (MFS) PROFILE DOMAIN-CONTAINING PROTEIN"/>
    <property type="match status" value="1"/>
</dbReference>
<feature type="transmembrane region" description="Helical" evidence="1">
    <location>
        <begin position="80"/>
        <end position="99"/>
    </location>
</feature>
<dbReference type="EMBL" id="JAGGMS010000001">
    <property type="protein sequence ID" value="MBP2180002.1"/>
    <property type="molecule type" value="Genomic_DNA"/>
</dbReference>
<feature type="transmembrane region" description="Helical" evidence="1">
    <location>
        <begin position="21"/>
        <end position="42"/>
    </location>
</feature>
<dbReference type="Pfam" id="PF07690">
    <property type="entry name" value="MFS_1"/>
    <property type="match status" value="1"/>
</dbReference>
<sequence>MTTTTDSLLRHRAYWRWSMGVQLARLPATMAPLAFTVLTTATTGSYRLGGVMMAVFVVAELAGSVPAGRLLDRIGPSRGLVAFLLCAALGLGALAFAASAGASPAVLLVLVVLPGTIAGGLSGGFRSLLAGTVSGPLLPRAVSIDAMLIDAVIIGGPLLVALLTTIDAVLPIVAMAVVFAVAALLVPRREAPVPVVGERPPLPIRAAVPWLACQFTIGHLLSTVEVAPYALAQRLGAAEGAAALIITVLSGASIVGGALYAWRGIRLTVAPRVQAITLLTGFIAGGCTVALDLGWPGLLTGVVLIGFCTGPLVTVASVQMQGLLPEGRRSEGFSLTFVVQASGFGIGSLTVGVLPLWLAPVFGVASAVLACAILGRGPARVVGTPPATS</sequence>
<accession>A0ABS4PKP4</accession>
<feature type="transmembrane region" description="Helical" evidence="1">
    <location>
        <begin position="207"/>
        <end position="229"/>
    </location>
</feature>
<evidence type="ECO:0000256" key="1">
    <source>
        <dbReference type="SAM" id="Phobius"/>
    </source>
</evidence>
<feature type="transmembrane region" description="Helical" evidence="1">
    <location>
        <begin position="273"/>
        <end position="291"/>
    </location>
</feature>
<evidence type="ECO:0000313" key="3">
    <source>
        <dbReference type="Proteomes" id="UP000741013"/>
    </source>
</evidence>